<feature type="transmembrane region" description="Helical" evidence="6">
    <location>
        <begin position="626"/>
        <end position="651"/>
    </location>
</feature>
<keyword evidence="3 6" id="KW-1133">Transmembrane helix</keyword>
<proteinExistence type="predicted"/>
<feature type="transmembrane region" description="Helical" evidence="6">
    <location>
        <begin position="257"/>
        <end position="275"/>
    </location>
</feature>
<comment type="subcellular location">
    <subcellularLocation>
        <location evidence="1">Membrane</location>
        <topology evidence="1">Multi-pass membrane protein</topology>
    </subcellularLocation>
</comment>
<dbReference type="Pfam" id="PF03176">
    <property type="entry name" value="MMPL"/>
    <property type="match status" value="1"/>
</dbReference>
<feature type="transmembrane region" description="Helical" evidence="6">
    <location>
        <begin position="596"/>
        <end position="620"/>
    </location>
</feature>
<name>A0A0N4Y9L8_NIPBR</name>
<feature type="transmembrane region" description="Helical" evidence="6">
    <location>
        <begin position="282"/>
        <end position="307"/>
    </location>
</feature>
<evidence type="ECO:0000256" key="5">
    <source>
        <dbReference type="ARBA" id="ARBA00023180"/>
    </source>
</evidence>
<evidence type="ECO:0000313" key="9">
    <source>
        <dbReference type="Proteomes" id="UP000271162"/>
    </source>
</evidence>
<evidence type="ECO:0000256" key="1">
    <source>
        <dbReference type="ARBA" id="ARBA00004141"/>
    </source>
</evidence>
<dbReference type="GO" id="GO:0022857">
    <property type="term" value="F:transmembrane transporter activity"/>
    <property type="evidence" value="ECO:0007669"/>
    <property type="project" value="TreeGrafter"/>
</dbReference>
<gene>
    <name evidence="8" type="ORF">NBR_LOCUS13020</name>
</gene>
<feature type="domain" description="Membrane transport protein MMPL" evidence="7">
    <location>
        <begin position="256"/>
        <end position="338"/>
    </location>
</feature>
<keyword evidence="2 6" id="KW-0812">Transmembrane</keyword>
<dbReference type="Proteomes" id="UP000271162">
    <property type="component" value="Unassembled WGS sequence"/>
</dbReference>
<keyword evidence="4 6" id="KW-0472">Membrane</keyword>
<dbReference type="WBParaSite" id="NBR_0001301901-mRNA-1">
    <property type="protein sequence ID" value="NBR_0001301901-mRNA-1"/>
    <property type="gene ID" value="NBR_0001301901"/>
</dbReference>
<dbReference type="STRING" id="27835.A0A0N4Y9L8"/>
<dbReference type="Gene3D" id="1.20.1640.10">
    <property type="entry name" value="Multidrug efflux transporter AcrB transmembrane domain"/>
    <property type="match status" value="2"/>
</dbReference>
<reference evidence="8 9" key="2">
    <citation type="submission" date="2018-11" db="EMBL/GenBank/DDBJ databases">
        <authorList>
            <consortium name="Pathogen Informatics"/>
        </authorList>
    </citation>
    <scope>NUCLEOTIDE SEQUENCE [LARGE SCALE GENOMIC DNA]</scope>
</reference>
<keyword evidence="5" id="KW-0325">Glycoprotein</keyword>
<evidence type="ECO:0000313" key="10">
    <source>
        <dbReference type="WBParaSite" id="NBR_0001301901-mRNA-1"/>
    </source>
</evidence>
<dbReference type="AlphaFoldDB" id="A0A0N4Y9L8"/>
<feature type="transmembrane region" description="Helical" evidence="6">
    <location>
        <begin position="490"/>
        <end position="513"/>
    </location>
</feature>
<evidence type="ECO:0000256" key="4">
    <source>
        <dbReference type="ARBA" id="ARBA00023136"/>
    </source>
</evidence>
<dbReference type="EMBL" id="UYSL01020919">
    <property type="protein sequence ID" value="VDL76609.1"/>
    <property type="molecule type" value="Genomic_DNA"/>
</dbReference>
<feature type="transmembrane region" description="Helical" evidence="6">
    <location>
        <begin position="313"/>
        <end position="334"/>
    </location>
</feature>
<dbReference type="InterPro" id="IPR052081">
    <property type="entry name" value="Dispatched_Hh_regulator"/>
</dbReference>
<dbReference type="GO" id="GO:0007224">
    <property type="term" value="P:smoothened signaling pathway"/>
    <property type="evidence" value="ECO:0007669"/>
    <property type="project" value="TreeGrafter"/>
</dbReference>
<evidence type="ECO:0000256" key="3">
    <source>
        <dbReference type="ARBA" id="ARBA00022989"/>
    </source>
</evidence>
<dbReference type="SUPFAM" id="SSF82866">
    <property type="entry name" value="Multidrug efflux transporter AcrB transmembrane domain"/>
    <property type="match status" value="2"/>
</dbReference>
<dbReference type="PANTHER" id="PTHR45951:SF3">
    <property type="entry name" value="PROTEIN DISPATCHED"/>
    <property type="match status" value="1"/>
</dbReference>
<dbReference type="GO" id="GO:0016020">
    <property type="term" value="C:membrane"/>
    <property type="evidence" value="ECO:0007669"/>
    <property type="project" value="UniProtKB-SubCell"/>
</dbReference>
<evidence type="ECO:0000313" key="8">
    <source>
        <dbReference type="EMBL" id="VDL76609.1"/>
    </source>
</evidence>
<dbReference type="PANTHER" id="PTHR45951">
    <property type="entry name" value="PROTEIN DISPATCHED-RELATED"/>
    <property type="match status" value="1"/>
</dbReference>
<feature type="transmembrane region" description="Helical" evidence="6">
    <location>
        <begin position="555"/>
        <end position="575"/>
    </location>
</feature>
<sequence>MRLRGFETRGTPLANARFTLDAIKRGSAKSVDILGAKFQRIISKRQAKVFKAADSGNNAVNSATTRDPFSKTDAVVSSTMVSTHDPINVNYDEYGTESEPTVDDLSDPCVQYSALGSRIPYVYVDYTAKIIFEIKSKEVFSLDVFRRLCEVDRIIDRVVKTSSYKPPAVLFKHSLNLPLIEKLRSAVEECRNNSTHSMCSSPLIQQVAHYLLPKDPVTHNDLVAVILKDHFVGDVALKGAFFNVKNMEFHHSLLNDAKIAAVSALLVLTCFLLYSRSFLYTFIISVIIFLSMGIAFFFYTVILRIHFFPPINLLALVLMIAVGADDAFLLLVYFSKYKKTGEEPYRPGDPYIPLYKERDRLVRAIRCSLRHSLASMFVTSATTAIAFISNLTSDIIVLSKHPYEWYDNNEHLFDFKWKRRWHFMENYVIGVDPLEYFIAVPTNITISLDAKEVESVVRNIERNCEKLKSILPDVAVMCLTSSDMTRYYDIITTLSSSTLFSVAISVVVSLTVVVACTRRLLLSLLCVAVICAIILWTTAALILSGWELSVVESTIIVLTIGLSFDFTLHLAMALRDDNEKDIKAKISSCLSVAGKACLLGALTSVLCGIPLLFANTAAFAQVGSMLVTLGVASLFGATLVFPAVVIVITGIRSTSETVRF</sequence>
<dbReference type="InterPro" id="IPR004869">
    <property type="entry name" value="MMPL_dom"/>
</dbReference>
<evidence type="ECO:0000256" key="6">
    <source>
        <dbReference type="SAM" id="Phobius"/>
    </source>
</evidence>
<feature type="transmembrane region" description="Helical" evidence="6">
    <location>
        <begin position="373"/>
        <end position="398"/>
    </location>
</feature>
<dbReference type="OMA" id="HPYEWYD"/>
<protein>
    <submittedName>
        <fullName evidence="10">Protein dispatched (inferred by orthology to a D. melanogaster protein)</fullName>
    </submittedName>
</protein>
<feature type="transmembrane region" description="Helical" evidence="6">
    <location>
        <begin position="520"/>
        <end position="543"/>
    </location>
</feature>
<reference evidence="10" key="1">
    <citation type="submission" date="2016-04" db="UniProtKB">
        <authorList>
            <consortium name="WormBaseParasite"/>
        </authorList>
    </citation>
    <scope>IDENTIFICATION</scope>
</reference>
<keyword evidence="9" id="KW-1185">Reference proteome</keyword>
<evidence type="ECO:0000259" key="7">
    <source>
        <dbReference type="Pfam" id="PF03176"/>
    </source>
</evidence>
<accession>A0A0N4Y9L8</accession>
<organism evidence="10">
    <name type="scientific">Nippostrongylus brasiliensis</name>
    <name type="common">Rat hookworm</name>
    <dbReference type="NCBI Taxonomy" id="27835"/>
    <lineage>
        <taxon>Eukaryota</taxon>
        <taxon>Metazoa</taxon>
        <taxon>Ecdysozoa</taxon>
        <taxon>Nematoda</taxon>
        <taxon>Chromadorea</taxon>
        <taxon>Rhabditida</taxon>
        <taxon>Rhabditina</taxon>
        <taxon>Rhabditomorpha</taxon>
        <taxon>Strongyloidea</taxon>
        <taxon>Heligmosomidae</taxon>
        <taxon>Nippostrongylus</taxon>
    </lineage>
</organism>
<evidence type="ECO:0000256" key="2">
    <source>
        <dbReference type="ARBA" id="ARBA00022692"/>
    </source>
</evidence>